<organism evidence="2 3">
    <name type="scientific">Phycomyces blakesleeanus (strain ATCC 8743b / DSM 1359 / FGSC 10004 / NBRC 33097 / NRRL 1555)</name>
    <dbReference type="NCBI Taxonomy" id="763407"/>
    <lineage>
        <taxon>Eukaryota</taxon>
        <taxon>Fungi</taxon>
        <taxon>Fungi incertae sedis</taxon>
        <taxon>Mucoromycota</taxon>
        <taxon>Mucoromycotina</taxon>
        <taxon>Mucoromycetes</taxon>
        <taxon>Mucorales</taxon>
        <taxon>Phycomycetaceae</taxon>
        <taxon>Phycomyces</taxon>
    </lineage>
</organism>
<dbReference type="InterPro" id="IPR012340">
    <property type="entry name" value="NA-bd_OB-fold"/>
</dbReference>
<dbReference type="STRING" id="763407.A0A162TIV7"/>
<dbReference type="SUPFAM" id="SSF50249">
    <property type="entry name" value="Nucleic acid-binding proteins"/>
    <property type="match status" value="1"/>
</dbReference>
<keyword evidence="3" id="KW-1185">Reference proteome</keyword>
<dbReference type="InterPro" id="IPR002059">
    <property type="entry name" value="CSP_DNA-bd"/>
</dbReference>
<gene>
    <name evidence="2" type="ORF">PHYBLDRAFT_151412</name>
</gene>
<dbReference type="PROSITE" id="PS51857">
    <property type="entry name" value="CSD_2"/>
    <property type="match status" value="1"/>
</dbReference>
<dbReference type="PRINTS" id="PR00050">
    <property type="entry name" value="COLDSHOCK"/>
</dbReference>
<dbReference type="InterPro" id="IPR011129">
    <property type="entry name" value="CSD"/>
</dbReference>
<dbReference type="InterPro" id="IPR050181">
    <property type="entry name" value="Cold_shock_domain"/>
</dbReference>
<name>A0A162TIV7_PHYB8</name>
<dbReference type="VEuPathDB" id="FungiDB:PHYBLDRAFT_151412"/>
<dbReference type="AlphaFoldDB" id="A0A162TIV7"/>
<dbReference type="InParanoid" id="A0A162TIV7"/>
<dbReference type="GO" id="GO:0003676">
    <property type="term" value="F:nucleic acid binding"/>
    <property type="evidence" value="ECO:0007669"/>
    <property type="project" value="InterPro"/>
</dbReference>
<dbReference type="OrthoDB" id="422005at2759"/>
<feature type="domain" description="CSD" evidence="1">
    <location>
        <begin position="7"/>
        <end position="77"/>
    </location>
</feature>
<proteinExistence type="predicted"/>
<dbReference type="Gene3D" id="2.40.50.140">
    <property type="entry name" value="Nucleic acid-binding proteins"/>
    <property type="match status" value="1"/>
</dbReference>
<dbReference type="GeneID" id="28993587"/>
<reference evidence="3" key="1">
    <citation type="submission" date="2015-06" db="EMBL/GenBank/DDBJ databases">
        <title>Expansion of signal transduction pathways in fungi by whole-genome duplication.</title>
        <authorList>
            <consortium name="DOE Joint Genome Institute"/>
            <person name="Corrochano L.M."/>
            <person name="Kuo A."/>
            <person name="Marcet-Houben M."/>
            <person name="Polaino S."/>
            <person name="Salamov A."/>
            <person name="Villalobos J.M."/>
            <person name="Alvarez M.I."/>
            <person name="Avalos J."/>
            <person name="Benito E.P."/>
            <person name="Benoit I."/>
            <person name="Burger G."/>
            <person name="Camino L.P."/>
            <person name="Canovas D."/>
            <person name="Cerda-Olmedo E."/>
            <person name="Cheng J.-F."/>
            <person name="Dominguez A."/>
            <person name="Elias M."/>
            <person name="Eslava A.P."/>
            <person name="Glaser F."/>
            <person name="Grimwood J."/>
            <person name="Gutierrez G."/>
            <person name="Heitman J."/>
            <person name="Henrissat B."/>
            <person name="Iturriaga E.A."/>
            <person name="Lang B.F."/>
            <person name="Lavin J.L."/>
            <person name="Lee S."/>
            <person name="Li W."/>
            <person name="Lindquist E."/>
            <person name="Lopez-Garcia S."/>
            <person name="Luque E.M."/>
            <person name="Marcos A.T."/>
            <person name="Martin J."/>
            <person name="McCluskey K."/>
            <person name="Medina H.R."/>
            <person name="Miralles-Duran A."/>
            <person name="Miyazaki A."/>
            <person name="Munoz-Torres E."/>
            <person name="Oguiza J.A."/>
            <person name="Ohm R."/>
            <person name="Olmedo M."/>
            <person name="Orejas M."/>
            <person name="Ortiz-Castellanos L."/>
            <person name="Pisabarro A.G."/>
            <person name="Rodriguez-Romero J."/>
            <person name="Ruiz-Herrera J."/>
            <person name="Ruiz-Vazquez R."/>
            <person name="Sanz C."/>
            <person name="Schackwitz W."/>
            <person name="Schmutz J."/>
            <person name="Shahriari M."/>
            <person name="Shelest E."/>
            <person name="Silva-Franco F."/>
            <person name="Soanes D."/>
            <person name="Syed K."/>
            <person name="Tagua V.G."/>
            <person name="Talbot N.J."/>
            <person name="Thon M."/>
            <person name="De vries R.P."/>
            <person name="Wiebenga A."/>
            <person name="Yadav J.S."/>
            <person name="Braun E.L."/>
            <person name="Baker S."/>
            <person name="Garre V."/>
            <person name="Horwitz B."/>
            <person name="Torres-Martinez S."/>
            <person name="Idnurm A."/>
            <person name="Herrera-Estrella A."/>
            <person name="Gabaldon T."/>
            <person name="Grigoriev I.V."/>
        </authorList>
    </citation>
    <scope>NUCLEOTIDE SEQUENCE [LARGE SCALE GENOMIC DNA]</scope>
    <source>
        <strain evidence="3">NRRL 1555(-)</strain>
    </source>
</reference>
<dbReference type="Proteomes" id="UP000077315">
    <property type="component" value="Unassembled WGS sequence"/>
</dbReference>
<dbReference type="PANTHER" id="PTHR11544">
    <property type="entry name" value="COLD SHOCK DOMAIN CONTAINING PROTEINS"/>
    <property type="match status" value="1"/>
</dbReference>
<dbReference type="SMART" id="SM00357">
    <property type="entry name" value="CSP"/>
    <property type="match status" value="1"/>
</dbReference>
<evidence type="ECO:0000259" key="1">
    <source>
        <dbReference type="PROSITE" id="PS51857"/>
    </source>
</evidence>
<dbReference type="Pfam" id="PF00313">
    <property type="entry name" value="CSD"/>
    <property type="match status" value="1"/>
</dbReference>
<dbReference type="RefSeq" id="XP_018285543.1">
    <property type="nucleotide sequence ID" value="XM_018432681.1"/>
</dbReference>
<protein>
    <submittedName>
        <fullName evidence="2">Cold-shock transcription factor</fullName>
    </submittedName>
</protein>
<evidence type="ECO:0000313" key="3">
    <source>
        <dbReference type="Proteomes" id="UP000077315"/>
    </source>
</evidence>
<sequence>MASKGARNLGRVKFFNSVKGYGFIIPNDPSPETPPEVFVHHTAIQNNGGFKSLREGEEVEYDLVQGVKGMQAANVTGPNGVPVQGDPHASQRINPNAYGAEPMGYGFDPYGSSSGNFGYPGPQAQAGIVDGGFMFNNLPQPYPPYGQQPFPMYGYGSSLPIPPTSPMAQFAPPYPPFSPLADKRLGDNLG</sequence>
<accession>A0A162TIV7</accession>
<evidence type="ECO:0000313" key="2">
    <source>
        <dbReference type="EMBL" id="OAD67503.1"/>
    </source>
</evidence>
<dbReference type="EMBL" id="KV440999">
    <property type="protein sequence ID" value="OAD67503.1"/>
    <property type="molecule type" value="Genomic_DNA"/>
</dbReference>